<keyword evidence="1" id="KW-0472">Membrane</keyword>
<organism evidence="3 4">
    <name type="scientific">Janibacter alkaliphilus</name>
    <dbReference type="NCBI Taxonomy" id="1069963"/>
    <lineage>
        <taxon>Bacteria</taxon>
        <taxon>Bacillati</taxon>
        <taxon>Actinomycetota</taxon>
        <taxon>Actinomycetes</taxon>
        <taxon>Micrococcales</taxon>
        <taxon>Intrasporangiaceae</taxon>
        <taxon>Janibacter</taxon>
    </lineage>
</organism>
<dbReference type="GO" id="GO:0016747">
    <property type="term" value="F:acyltransferase activity, transferring groups other than amino-acyl groups"/>
    <property type="evidence" value="ECO:0007669"/>
    <property type="project" value="InterPro"/>
</dbReference>
<gene>
    <name evidence="3" type="ORF">BJY28_001309</name>
</gene>
<keyword evidence="1" id="KW-0812">Transmembrane</keyword>
<feature type="transmembrane region" description="Helical" evidence="1">
    <location>
        <begin position="230"/>
        <end position="248"/>
    </location>
</feature>
<proteinExistence type="predicted"/>
<protein>
    <recommendedName>
        <fullName evidence="2">Acyltransferase 3 domain-containing protein</fullName>
    </recommendedName>
</protein>
<keyword evidence="1" id="KW-1133">Transmembrane helix</keyword>
<feature type="transmembrane region" description="Helical" evidence="1">
    <location>
        <begin position="386"/>
        <end position="405"/>
    </location>
</feature>
<feature type="transmembrane region" description="Helical" evidence="1">
    <location>
        <begin position="268"/>
        <end position="288"/>
    </location>
</feature>
<feature type="transmembrane region" description="Helical" evidence="1">
    <location>
        <begin position="174"/>
        <end position="192"/>
    </location>
</feature>
<sequence length="440" mass="47282">MSSAPTLSVRDLAAATPSSRNRVVDLYRAVAISVVVLGHWLMAAVVVRGGEVDLVNILQTQPVLQGLTWVFQVMPLFFLVGGYSNATSWRSARAKGEGWAGWQRARLRRLMTPVVPLLLAWIGIASVALAADVPADLMRTASQTALVPTWFLAAYVLVVAVTPGTLALWERLGWWSVVGGLALGGLVDYVSISTGQILVGFLNYLIVWATVHQLGYAWRDGELASAGRKVALSVVGLTGVTLLVAYGPYPVSMIGVGGPVENSYPTRITMALLGMAQIGVALLAEAPLQRWLQRRRPWTATVAVNARIMSLYLWHLTAMVLVIGASALMGGVGLGLEPGSGAWWATRPVWFAVLAAVTAVFVALLGRWEEPRADLRPEPRSAWRPLLATVAVCGGLAVMAKAGIVTDDGVAWVWPLLPVVALFALRIVRVHRPRTLLTSR</sequence>
<accession>A0A852X5Y5</accession>
<dbReference type="AlphaFoldDB" id="A0A852X5Y5"/>
<evidence type="ECO:0000313" key="4">
    <source>
        <dbReference type="Proteomes" id="UP000592181"/>
    </source>
</evidence>
<keyword evidence="4" id="KW-1185">Reference proteome</keyword>
<dbReference type="Proteomes" id="UP000592181">
    <property type="component" value="Unassembled WGS sequence"/>
</dbReference>
<feature type="transmembrane region" description="Helical" evidence="1">
    <location>
        <begin position="411"/>
        <end position="428"/>
    </location>
</feature>
<dbReference type="Pfam" id="PF01757">
    <property type="entry name" value="Acyl_transf_3"/>
    <property type="match status" value="1"/>
</dbReference>
<evidence type="ECO:0000313" key="3">
    <source>
        <dbReference type="EMBL" id="NYG36840.1"/>
    </source>
</evidence>
<feature type="transmembrane region" description="Helical" evidence="1">
    <location>
        <begin position="67"/>
        <end position="89"/>
    </location>
</feature>
<reference evidence="3 4" key="1">
    <citation type="submission" date="2020-07" db="EMBL/GenBank/DDBJ databases">
        <title>Sequencing the genomes of 1000 actinobacteria strains.</title>
        <authorList>
            <person name="Klenk H.-P."/>
        </authorList>
    </citation>
    <scope>NUCLEOTIDE SEQUENCE [LARGE SCALE GENOMIC DNA]</scope>
    <source>
        <strain evidence="3 4">DSM 24723</strain>
    </source>
</reference>
<feature type="domain" description="Acyltransferase 3" evidence="2">
    <location>
        <begin position="24"/>
        <end position="364"/>
    </location>
</feature>
<feature type="transmembrane region" description="Helical" evidence="1">
    <location>
        <begin position="349"/>
        <end position="366"/>
    </location>
</feature>
<evidence type="ECO:0000259" key="2">
    <source>
        <dbReference type="Pfam" id="PF01757"/>
    </source>
</evidence>
<name>A0A852X5Y5_9MICO</name>
<dbReference type="EMBL" id="JACBZX010000001">
    <property type="protein sequence ID" value="NYG36840.1"/>
    <property type="molecule type" value="Genomic_DNA"/>
</dbReference>
<dbReference type="RefSeq" id="WP_179462289.1">
    <property type="nucleotide sequence ID" value="NZ_JACBZX010000001.1"/>
</dbReference>
<evidence type="ECO:0000256" key="1">
    <source>
        <dbReference type="SAM" id="Phobius"/>
    </source>
</evidence>
<feature type="transmembrane region" description="Helical" evidence="1">
    <location>
        <begin position="110"/>
        <end position="130"/>
    </location>
</feature>
<dbReference type="InterPro" id="IPR002656">
    <property type="entry name" value="Acyl_transf_3_dom"/>
</dbReference>
<feature type="transmembrane region" description="Helical" evidence="1">
    <location>
        <begin position="309"/>
        <end position="329"/>
    </location>
</feature>
<feature type="transmembrane region" description="Helical" evidence="1">
    <location>
        <begin position="198"/>
        <end position="218"/>
    </location>
</feature>
<feature type="transmembrane region" description="Helical" evidence="1">
    <location>
        <begin position="26"/>
        <end position="47"/>
    </location>
</feature>
<comment type="caution">
    <text evidence="3">The sequence shown here is derived from an EMBL/GenBank/DDBJ whole genome shotgun (WGS) entry which is preliminary data.</text>
</comment>
<feature type="transmembrane region" description="Helical" evidence="1">
    <location>
        <begin position="150"/>
        <end position="169"/>
    </location>
</feature>